<reference evidence="2 3" key="1">
    <citation type="submission" date="2023-04" db="EMBL/GenBank/DDBJ databases">
        <title>Taxonomic identification of the Arctic strain Aequorivita sp. nov. and transcriptomic analysis in response to temperature stress.</title>
        <authorList>
            <person name="Liu W."/>
            <person name="Cong B."/>
            <person name="Lin J."/>
        </authorList>
    </citation>
    <scope>NUCLEOTIDE SEQUENCE [LARGE SCALE GENOMIC DNA]</scope>
    <source>
        <strain evidence="2 3">Ant34-E75</strain>
    </source>
</reference>
<dbReference type="InterPro" id="IPR038765">
    <property type="entry name" value="Papain-like_cys_pep_sf"/>
</dbReference>
<evidence type="ECO:0000259" key="1">
    <source>
        <dbReference type="SMART" id="SM00460"/>
    </source>
</evidence>
<gene>
    <name evidence="2" type="ORF">QCQ61_03725</name>
</gene>
<dbReference type="RefSeq" id="WP_279449377.1">
    <property type="nucleotide sequence ID" value="NZ_CP122379.1"/>
</dbReference>
<organism evidence="2 3">
    <name type="scientific">Aequorivita marisscotiae</name>
    <dbReference type="NCBI Taxonomy" id="3040348"/>
    <lineage>
        <taxon>Bacteria</taxon>
        <taxon>Pseudomonadati</taxon>
        <taxon>Bacteroidota</taxon>
        <taxon>Flavobacteriia</taxon>
        <taxon>Flavobacteriales</taxon>
        <taxon>Flavobacteriaceae</taxon>
        <taxon>Aequorivita</taxon>
    </lineage>
</organism>
<proteinExistence type="predicted"/>
<protein>
    <submittedName>
        <fullName evidence="2">Transglutaminase domain-containing protein</fullName>
    </submittedName>
</protein>
<dbReference type="Pfam" id="PF01841">
    <property type="entry name" value="Transglut_core"/>
    <property type="match status" value="1"/>
</dbReference>
<dbReference type="InterPro" id="IPR002931">
    <property type="entry name" value="Transglutaminase-like"/>
</dbReference>
<dbReference type="InterPro" id="IPR052557">
    <property type="entry name" value="CAP/Cytokinesis_protein"/>
</dbReference>
<feature type="domain" description="Transglutaminase-like" evidence="1">
    <location>
        <begin position="102"/>
        <end position="168"/>
    </location>
</feature>
<evidence type="ECO:0000313" key="3">
    <source>
        <dbReference type="Proteomes" id="UP001238523"/>
    </source>
</evidence>
<dbReference type="SMART" id="SM00460">
    <property type="entry name" value="TGc"/>
    <property type="match status" value="1"/>
</dbReference>
<dbReference type="Proteomes" id="UP001238523">
    <property type="component" value="Chromosome"/>
</dbReference>
<dbReference type="SUPFAM" id="SSF54001">
    <property type="entry name" value="Cysteine proteinases"/>
    <property type="match status" value="1"/>
</dbReference>
<dbReference type="PANTHER" id="PTHR46333:SF2">
    <property type="entry name" value="CYTOKINESIS PROTEIN 3"/>
    <property type="match status" value="1"/>
</dbReference>
<sequence>MQKGFILLFYIFFGISTSAQIGPVIGRNSNNEERVAKGEISSQFSTLKLAHVITKNATTDRQKVISIYTWIAANIAYDHELRLSKMLQNTIYTSENNVIKKVLERNKALCGGYAFLFKNLCIDVGVSAEVIHGFTRDYSRKSRKSKTPNHTWNAVKLDGQWQLLDITWAISYGNKNGTDDFWFLTEPSDFICTHYPEISKWTLLKHQVSFSDFQAHLVK</sequence>
<keyword evidence="3" id="KW-1185">Reference proteome</keyword>
<dbReference type="EMBL" id="CP122379">
    <property type="protein sequence ID" value="WGF93304.1"/>
    <property type="molecule type" value="Genomic_DNA"/>
</dbReference>
<accession>A0ABY8KV52</accession>
<dbReference type="PANTHER" id="PTHR46333">
    <property type="entry name" value="CYTOKINESIS PROTEIN 3"/>
    <property type="match status" value="1"/>
</dbReference>
<dbReference type="Gene3D" id="3.10.620.30">
    <property type="match status" value="1"/>
</dbReference>
<evidence type="ECO:0000313" key="2">
    <source>
        <dbReference type="EMBL" id="WGF93304.1"/>
    </source>
</evidence>
<name>A0ABY8KV52_9FLAO</name>